<comment type="caution">
    <text evidence="1">The sequence shown here is derived from an EMBL/GenBank/DDBJ whole genome shotgun (WGS) entry which is preliminary data.</text>
</comment>
<reference evidence="1 2" key="1">
    <citation type="submission" date="2024-04" db="EMBL/GenBank/DDBJ databases">
        <title>Tritrichomonas musculus Genome.</title>
        <authorList>
            <person name="Alves-Ferreira E."/>
            <person name="Grigg M."/>
            <person name="Lorenzi H."/>
            <person name="Galac M."/>
        </authorList>
    </citation>
    <scope>NUCLEOTIDE SEQUENCE [LARGE SCALE GENOMIC DNA]</scope>
    <source>
        <strain evidence="1 2">EAF2021</strain>
    </source>
</reference>
<gene>
    <name evidence="1" type="ORF">M9Y10_023278</name>
</gene>
<keyword evidence="2" id="KW-1185">Reference proteome</keyword>
<dbReference type="Proteomes" id="UP001470230">
    <property type="component" value="Unassembled WGS sequence"/>
</dbReference>
<dbReference type="EMBL" id="JAPFFF010000003">
    <property type="protein sequence ID" value="KAK8894839.1"/>
    <property type="molecule type" value="Genomic_DNA"/>
</dbReference>
<name>A0ABR2KUQ4_9EUKA</name>
<organism evidence="1 2">
    <name type="scientific">Tritrichomonas musculus</name>
    <dbReference type="NCBI Taxonomy" id="1915356"/>
    <lineage>
        <taxon>Eukaryota</taxon>
        <taxon>Metamonada</taxon>
        <taxon>Parabasalia</taxon>
        <taxon>Tritrichomonadida</taxon>
        <taxon>Tritrichomonadidae</taxon>
        <taxon>Tritrichomonas</taxon>
    </lineage>
</organism>
<protein>
    <submittedName>
        <fullName evidence="1">Uncharacterized protein</fullName>
    </submittedName>
</protein>
<evidence type="ECO:0000313" key="1">
    <source>
        <dbReference type="EMBL" id="KAK8894839.1"/>
    </source>
</evidence>
<proteinExistence type="predicted"/>
<sequence length="519" mass="59585">MKKASVFPTSLLKIKATIKSLEIPINSPSCVFIIWHSEDLNGSSQLFHMVKGTVQIDKSFTIHASRVQSEFATFQLKTKSIRGAINHLGEINTKVPTDVFDGAKNDNISEISTEIGVFKIHFTFDVLPEEDITQPSLDIRDPPNVSQYSSLLKRLKPTIFSPEKPSNFWGSEGFFSQIESLVNCRATESSIGELEILNHHIHNIAKDIDFYSTFIQKIVVMLMDPPQYISIKNEIVVLNDRKNQDHKDQIFPILAICICNSVQQYTKVKSDFTYLEMPLVDICGLMAYQIADPSTDYPVLIHIIAATCFVSSYISKNYKNRMITIVNAFKVVEKDALHYLLKKFNETIQQKCMLPSRIKMIITKNENLFNNAQIPSRIWEQLKTYIYNAIDYYVATSWIAGSIEINFNFKKYTQNFPNVDFPYMTSISKVVSDPARYLQNKNAIKELNLKGDWLFQTLSKVNEEEEKKITEQQLLKLVKDPEVPTFMTDIEYFIQNNRIFDEVGMEVPVLLPSLPAKYQ</sequence>
<evidence type="ECO:0000313" key="2">
    <source>
        <dbReference type="Proteomes" id="UP001470230"/>
    </source>
</evidence>
<accession>A0ABR2KUQ4</accession>